<evidence type="ECO:0000259" key="20">
    <source>
        <dbReference type="PROSITE" id="PS50868"/>
    </source>
</evidence>
<dbReference type="GO" id="GO:0032259">
    <property type="term" value="P:methylation"/>
    <property type="evidence" value="ECO:0007669"/>
    <property type="project" value="UniProtKB-KW"/>
</dbReference>
<dbReference type="Proteomes" id="UP000712600">
    <property type="component" value="Unassembled WGS sequence"/>
</dbReference>
<accession>A0A8S9NST0</accession>
<dbReference type="AlphaFoldDB" id="A0A8S9NST0"/>
<comment type="caution">
    <text evidence="22">The sequence shown here is derived from an EMBL/GenBank/DDBJ whole genome shotgun (WGS) entry which is preliminary data.</text>
</comment>
<dbReference type="PROSITE" id="PS51015">
    <property type="entry name" value="YDG"/>
    <property type="match status" value="1"/>
</dbReference>
<dbReference type="GO" id="GO:0000775">
    <property type="term" value="C:chromosome, centromeric region"/>
    <property type="evidence" value="ECO:0007669"/>
    <property type="project" value="UniProtKB-SubCell"/>
</dbReference>
<feature type="domain" description="Pre-SET" evidence="19">
    <location>
        <begin position="716"/>
        <end position="776"/>
    </location>
</feature>
<dbReference type="GO" id="GO:0010233">
    <property type="term" value="P:phloem transport"/>
    <property type="evidence" value="ECO:0007669"/>
    <property type="project" value="UniProtKB-ARBA"/>
</dbReference>
<dbReference type="GO" id="GO:0042054">
    <property type="term" value="F:histone methyltransferase activity"/>
    <property type="evidence" value="ECO:0007669"/>
    <property type="project" value="InterPro"/>
</dbReference>
<dbReference type="GO" id="GO:0030410">
    <property type="term" value="F:nicotianamine synthase activity"/>
    <property type="evidence" value="ECO:0007669"/>
    <property type="project" value="UniProtKB-UniRule"/>
</dbReference>
<keyword evidence="9" id="KW-0862">Zinc</keyword>
<dbReference type="GO" id="GO:0009860">
    <property type="term" value="P:pollen tube growth"/>
    <property type="evidence" value="ECO:0007669"/>
    <property type="project" value="UniProtKB-ARBA"/>
</dbReference>
<evidence type="ECO:0000256" key="10">
    <source>
        <dbReference type="ARBA" id="ARBA00022853"/>
    </source>
</evidence>
<dbReference type="Pfam" id="PF00856">
    <property type="entry name" value="SET"/>
    <property type="match status" value="1"/>
</dbReference>
<evidence type="ECO:0000256" key="17">
    <source>
        <dbReference type="SAM" id="MobiDB-lite"/>
    </source>
</evidence>
<dbReference type="PROSITE" id="PS51575">
    <property type="entry name" value="SAM_MT43_SUVAR39_2"/>
    <property type="match status" value="1"/>
</dbReference>
<keyword evidence="5" id="KW-0489">Methyltransferase</keyword>
<evidence type="ECO:0000256" key="2">
    <source>
        <dbReference type="ARBA" id="ARBA00007009"/>
    </source>
</evidence>
<dbReference type="PROSITE" id="PS50280">
    <property type="entry name" value="SET"/>
    <property type="match status" value="1"/>
</dbReference>
<evidence type="ECO:0000256" key="15">
    <source>
        <dbReference type="PROSITE-ProRule" id="PRU00358"/>
    </source>
</evidence>
<dbReference type="GO" id="GO:0005634">
    <property type="term" value="C:nucleus"/>
    <property type="evidence" value="ECO:0007669"/>
    <property type="project" value="UniProtKB-SubCell"/>
</dbReference>
<dbReference type="EMBL" id="QGKX02001621">
    <property type="protein sequence ID" value="KAF3504133.1"/>
    <property type="molecule type" value="Genomic_DNA"/>
</dbReference>
<evidence type="ECO:0000259" key="18">
    <source>
        <dbReference type="PROSITE" id="PS50280"/>
    </source>
</evidence>
<evidence type="ECO:0000256" key="5">
    <source>
        <dbReference type="ARBA" id="ARBA00022603"/>
    </source>
</evidence>
<dbReference type="InterPro" id="IPR003105">
    <property type="entry name" value="SRA_YDG"/>
</dbReference>
<dbReference type="SMART" id="SM00466">
    <property type="entry name" value="SRA"/>
    <property type="match status" value="1"/>
</dbReference>
<sequence length="954" mass="106056">MACKNNLVVKQIIDLYDQISKLESLKPSKNVDTLFGQLVSTCLPTDTNIDVTKMSEEVKDMRSNLIKLCGEAEGYLEQHFSTILGSLLQEDQNPLDHLNIFPYYNNYLKLGKLEFDLLSQHSSHVPSKIAFIGSGPMPLTSIVLAKFHLPNTTFHNFDIDSHANALATSLVSRDPDLSKRMFFHTTDVLNATEGLDQYGVVFLAALVGMDKEAKVKAIEHLEKHMAHGAVLMLRSAHALRAFLYPIVESSDLKGFQLLTIFHPTDDVVNSVVIARKLGGSTTTNGVNDTRDCMFMLSMEGNYIDKTRVLDIKPLRTLRPIFPSGNQAPPFVCAPPFGPFPAGFSPFYPFGSSQVNEQAPHLSQAQRQPQIPPQRQHQPQNLSEHSLATPSRPLRSSNGDIEPVESTLKRKTPKKRQLSTVNFESGISVAERDNGNRELVMSVLMRFDALRRRLAQLEDAEDAVNGIIKRPDLKAGSTCMSRGVRTNTKKRPGLVPGVEIGDIFFFRFEMCLVGLHSPSMAGIDYLVIKGGDAEEEPIATSIVSSAYTENDRVNPDVLIYTGQGGHADKDKEASDQKLERGNLALEKSLHRNSAVRVIRSLKEATHRVKIYVYDGIYEIKEAWIEKGKSGHDTFKYKLVRAPNQPPAFATWTEIQSWKTGKSQRRGLILPDLTSGVESVAVSLVNEVDSENGPPYFTYSTTVKYSMSFQLTQPSSGCGCCCGNKCKPGNLECPCIRKNGGEFPYTGNDILVSRKAMVYECSPSCPCLTCKSKVTQMGVKLRLEVFKTVDRGWGLRSWDPIRAGAFICVYAGEARDKSKVQQTMANDDFTFDTTRVYTPFKWNYEAGLADEEASEEVSEEPELPLPLIISAKNIGNVARFMNHSCSPNVFWQPVSYENNGQLYLHVAFFAVSHIPPMTELTYDYGVTRPSGAQNGNPRHGKKRCFCGTQYCRGSFG</sequence>
<comment type="function">
    <text evidence="14 16">Synthesizes nicotianamine, a polyamine which serves as a sensor for the physiological iron status within the plant, and/or might be involved in the transport of iron.</text>
</comment>
<evidence type="ECO:0000313" key="22">
    <source>
        <dbReference type="EMBL" id="KAF3504133.1"/>
    </source>
</evidence>
<dbReference type="InterPro" id="IPR025794">
    <property type="entry name" value="H3-K9-MeTrfase_plant"/>
</dbReference>
<dbReference type="EC" id="2.5.1.43" evidence="3 16"/>
<dbReference type="InterPro" id="IPR007728">
    <property type="entry name" value="Pre-SET_dom"/>
</dbReference>
<dbReference type="InterPro" id="IPR029063">
    <property type="entry name" value="SAM-dependent_MTases_sf"/>
</dbReference>
<dbReference type="FunFam" id="3.40.50.150:FF:000182">
    <property type="entry name" value="Nicotianamine synthase"/>
    <property type="match status" value="1"/>
</dbReference>
<dbReference type="Pfam" id="PF02182">
    <property type="entry name" value="SAD_SRA"/>
    <property type="match status" value="1"/>
</dbReference>
<dbReference type="InterPro" id="IPR004298">
    <property type="entry name" value="Nicotian_synth"/>
</dbReference>
<dbReference type="InterPro" id="IPR001214">
    <property type="entry name" value="SET_dom"/>
</dbReference>
<name>A0A8S9NST0_BRACR</name>
<evidence type="ECO:0000256" key="9">
    <source>
        <dbReference type="ARBA" id="ARBA00022833"/>
    </source>
</evidence>
<evidence type="ECO:0000256" key="13">
    <source>
        <dbReference type="ARBA" id="ARBA00049391"/>
    </source>
</evidence>
<proteinExistence type="inferred from homology"/>
<dbReference type="Gene3D" id="2.170.270.10">
    <property type="entry name" value="SET domain"/>
    <property type="match status" value="1"/>
</dbReference>
<dbReference type="FunFam" id="2.170.270.10:FF:000051">
    <property type="entry name" value="Histone-lysine N-methyltransferase, H3 lysine-9 specific SUVH6"/>
    <property type="match status" value="1"/>
</dbReference>
<dbReference type="SUPFAM" id="SSF88697">
    <property type="entry name" value="PUA domain-like"/>
    <property type="match status" value="1"/>
</dbReference>
<evidence type="ECO:0000256" key="14">
    <source>
        <dbReference type="ARBA" id="ARBA00059390"/>
    </source>
</evidence>
<keyword evidence="6 16" id="KW-0808">Transferase</keyword>
<feature type="compositionally biased region" description="Low complexity" evidence="17">
    <location>
        <begin position="363"/>
        <end position="379"/>
    </location>
</feature>
<reference evidence="22" key="1">
    <citation type="submission" date="2019-12" db="EMBL/GenBank/DDBJ databases">
        <title>Genome sequencing and annotation of Brassica cretica.</title>
        <authorList>
            <person name="Studholme D.J."/>
            <person name="Sarris P."/>
        </authorList>
    </citation>
    <scope>NUCLEOTIDE SEQUENCE</scope>
    <source>
        <strain evidence="22">PFS-109/04</strain>
        <tissue evidence="22">Leaf</tissue>
    </source>
</reference>
<dbReference type="FunFam" id="2.30.280.10:FF:000003">
    <property type="entry name" value="Histone-lysine N-methyltransferase, H3 lysine-9 specific SUVH5"/>
    <property type="match status" value="1"/>
</dbReference>
<dbReference type="GO" id="GO:0009555">
    <property type="term" value="P:pollen development"/>
    <property type="evidence" value="ECO:0007669"/>
    <property type="project" value="UniProtKB-ARBA"/>
</dbReference>
<evidence type="ECO:0000256" key="16">
    <source>
        <dbReference type="RuleBase" id="RU368095"/>
    </source>
</evidence>
<organism evidence="22 23">
    <name type="scientific">Brassica cretica</name>
    <name type="common">Mustard</name>
    <dbReference type="NCBI Taxonomy" id="69181"/>
    <lineage>
        <taxon>Eukaryota</taxon>
        <taxon>Viridiplantae</taxon>
        <taxon>Streptophyta</taxon>
        <taxon>Embryophyta</taxon>
        <taxon>Tracheophyta</taxon>
        <taxon>Spermatophyta</taxon>
        <taxon>Magnoliopsida</taxon>
        <taxon>eudicotyledons</taxon>
        <taxon>Gunneridae</taxon>
        <taxon>Pentapetalae</taxon>
        <taxon>rosids</taxon>
        <taxon>malvids</taxon>
        <taxon>Brassicales</taxon>
        <taxon>Brassicaceae</taxon>
        <taxon>Brassiceae</taxon>
        <taxon>Brassica</taxon>
    </lineage>
</organism>
<evidence type="ECO:0000256" key="1">
    <source>
        <dbReference type="ARBA" id="ARBA00004584"/>
    </source>
</evidence>
<dbReference type="InterPro" id="IPR036987">
    <property type="entry name" value="SRA-YDG_sf"/>
</dbReference>
<dbReference type="PANTHER" id="PTHR45660:SF73">
    <property type="entry name" value="HISTONE-LYSINE N-METHYLTRANSFERASE, H3 LYSINE-9 SPECIFIC SUVH1"/>
    <property type="match status" value="1"/>
</dbReference>
<evidence type="ECO:0000256" key="8">
    <source>
        <dbReference type="ARBA" id="ARBA00022723"/>
    </source>
</evidence>
<feature type="domain" description="YDG" evidence="21">
    <location>
        <begin position="492"/>
        <end position="639"/>
    </location>
</feature>
<dbReference type="Gene3D" id="3.40.50.150">
    <property type="entry name" value="Vaccinia Virus protein VP39"/>
    <property type="match status" value="1"/>
</dbReference>
<dbReference type="SUPFAM" id="SSF82199">
    <property type="entry name" value="SET domain"/>
    <property type="match status" value="1"/>
</dbReference>
<keyword evidence="7 16" id="KW-0949">S-adenosyl-L-methionine</keyword>
<keyword evidence="8" id="KW-0479">Metal-binding</keyword>
<evidence type="ECO:0000256" key="12">
    <source>
        <dbReference type="ARBA" id="ARBA00023328"/>
    </source>
</evidence>
<dbReference type="InterPro" id="IPR003616">
    <property type="entry name" value="Post-SET_dom"/>
</dbReference>
<dbReference type="InterPro" id="IPR046341">
    <property type="entry name" value="SET_dom_sf"/>
</dbReference>
<evidence type="ECO:0000256" key="3">
    <source>
        <dbReference type="ARBA" id="ARBA00012675"/>
    </source>
</evidence>
<dbReference type="GO" id="GO:0008270">
    <property type="term" value="F:zinc ion binding"/>
    <property type="evidence" value="ECO:0007669"/>
    <property type="project" value="InterPro"/>
</dbReference>
<dbReference type="SMART" id="SM00468">
    <property type="entry name" value="PreSET"/>
    <property type="match status" value="1"/>
</dbReference>
<keyword evidence="10" id="KW-0156">Chromatin regulator</keyword>
<feature type="domain" description="SET" evidence="18">
    <location>
        <begin position="779"/>
        <end position="923"/>
    </location>
</feature>
<dbReference type="Gene3D" id="2.30.280.10">
    <property type="entry name" value="SRA-YDG"/>
    <property type="match status" value="1"/>
</dbReference>
<comment type="similarity">
    <text evidence="2 16">Belongs to the nicotianamine synthase (NAS)-like family.</text>
</comment>
<evidence type="ECO:0000256" key="11">
    <source>
        <dbReference type="ARBA" id="ARBA00023242"/>
    </source>
</evidence>
<dbReference type="Pfam" id="PF03059">
    <property type="entry name" value="NAS"/>
    <property type="match status" value="1"/>
</dbReference>
<evidence type="ECO:0000256" key="6">
    <source>
        <dbReference type="ARBA" id="ARBA00022679"/>
    </source>
</evidence>
<dbReference type="PROSITE" id="PS50867">
    <property type="entry name" value="PRE_SET"/>
    <property type="match status" value="1"/>
</dbReference>
<keyword evidence="11 15" id="KW-0539">Nucleus</keyword>
<comment type="catalytic activity">
    <reaction evidence="13 16">
        <text>3 S-adenosyl-L-methionine = nicotianamine + 3 S-methyl-5'-thioadenosine + 3 H(+)</text>
        <dbReference type="Rhea" id="RHEA:16481"/>
        <dbReference type="ChEBI" id="CHEBI:15378"/>
        <dbReference type="ChEBI" id="CHEBI:17509"/>
        <dbReference type="ChEBI" id="CHEBI:58249"/>
        <dbReference type="ChEBI" id="CHEBI:59789"/>
        <dbReference type="EC" id="2.5.1.43"/>
    </reaction>
</comment>
<evidence type="ECO:0000256" key="4">
    <source>
        <dbReference type="ARBA" id="ARBA00022454"/>
    </source>
</evidence>
<dbReference type="SMART" id="SM00317">
    <property type="entry name" value="SET"/>
    <property type="match status" value="1"/>
</dbReference>
<keyword evidence="4" id="KW-0158">Chromosome</keyword>
<evidence type="ECO:0000256" key="7">
    <source>
        <dbReference type="ARBA" id="ARBA00022691"/>
    </source>
</evidence>
<dbReference type="PANTHER" id="PTHR45660">
    <property type="entry name" value="HISTONE-LYSINE N-METHYLTRANSFERASE SETMAR"/>
    <property type="match status" value="1"/>
</dbReference>
<dbReference type="GO" id="GO:0003690">
    <property type="term" value="F:double-stranded DNA binding"/>
    <property type="evidence" value="ECO:0007669"/>
    <property type="project" value="TreeGrafter"/>
</dbReference>
<keyword evidence="12" id="KW-0137">Centromere</keyword>
<feature type="compositionally biased region" description="Polar residues" evidence="17">
    <location>
        <begin position="380"/>
        <end position="398"/>
    </location>
</feature>
<gene>
    <name evidence="22" type="ORF">F2Q69_00045569</name>
</gene>
<dbReference type="InterPro" id="IPR051357">
    <property type="entry name" value="H3K9_HMTase_SUVAR3-9"/>
</dbReference>
<dbReference type="InterPro" id="IPR015947">
    <property type="entry name" value="PUA-like_sf"/>
</dbReference>
<evidence type="ECO:0000259" key="19">
    <source>
        <dbReference type="PROSITE" id="PS50867"/>
    </source>
</evidence>
<dbReference type="GO" id="GO:0030418">
    <property type="term" value="P:nicotianamine biosynthetic process"/>
    <property type="evidence" value="ECO:0007669"/>
    <property type="project" value="UniProtKB-UniRule"/>
</dbReference>
<dbReference type="Pfam" id="PF05033">
    <property type="entry name" value="Pre-SET"/>
    <property type="match status" value="1"/>
</dbReference>
<evidence type="ECO:0000313" key="23">
    <source>
        <dbReference type="Proteomes" id="UP000712600"/>
    </source>
</evidence>
<feature type="domain" description="Post-SET" evidence="20">
    <location>
        <begin position="938"/>
        <end position="954"/>
    </location>
</feature>
<dbReference type="PROSITE" id="PS50868">
    <property type="entry name" value="POST_SET"/>
    <property type="match status" value="1"/>
</dbReference>
<dbReference type="PROSITE" id="PS51142">
    <property type="entry name" value="NAS"/>
    <property type="match status" value="1"/>
</dbReference>
<protein>
    <recommendedName>
        <fullName evidence="3 16">Nicotianamine synthase</fullName>
        <ecNumber evidence="3 16">2.5.1.43</ecNumber>
    </recommendedName>
</protein>
<evidence type="ECO:0000259" key="21">
    <source>
        <dbReference type="PROSITE" id="PS51015"/>
    </source>
</evidence>
<comment type="subcellular location">
    <subcellularLocation>
        <location evidence="1">Chromosome</location>
        <location evidence="1">Centromere</location>
    </subcellularLocation>
    <subcellularLocation>
        <location evidence="15">Nucleus</location>
    </subcellularLocation>
</comment>
<feature type="region of interest" description="Disordered" evidence="17">
    <location>
        <begin position="355"/>
        <end position="416"/>
    </location>
</feature>